<keyword evidence="8" id="KW-1185">Reference proteome</keyword>
<evidence type="ECO:0000256" key="3">
    <source>
        <dbReference type="ARBA" id="ARBA00022692"/>
    </source>
</evidence>
<sequence>MMIILRDGLLFLVVLALYSLAGFAFPGGGAWYESLTKPDGTPSPSLFAAIWFVLHLLIAFSVVLLVRRGQMNQELSLLFGINWFFNQLFLFLFFGLQQLFLAAFDMVLVMYSTWVLIRVSRPLNKIASSLLIPYLQWSAFVICLAWGFCWINF</sequence>
<evidence type="ECO:0000313" key="7">
    <source>
        <dbReference type="EMBL" id="GED68325.1"/>
    </source>
</evidence>
<reference evidence="7 8" key="1">
    <citation type="submission" date="2019-06" db="EMBL/GenBank/DDBJ databases">
        <title>Whole genome shotgun sequence of Brevibacillus reuszeri NBRC 15719.</title>
        <authorList>
            <person name="Hosoyama A."/>
            <person name="Uohara A."/>
            <person name="Ohji S."/>
            <person name="Ichikawa N."/>
        </authorList>
    </citation>
    <scope>NUCLEOTIDE SEQUENCE [LARGE SCALE GENOMIC DNA]</scope>
    <source>
        <strain evidence="7 8">NBRC 15719</strain>
    </source>
</reference>
<feature type="transmembrane region" description="Helical" evidence="6">
    <location>
        <begin position="48"/>
        <end position="66"/>
    </location>
</feature>
<dbReference type="EMBL" id="BJON01000008">
    <property type="protein sequence ID" value="GED68325.1"/>
    <property type="molecule type" value="Genomic_DNA"/>
</dbReference>
<dbReference type="PANTHER" id="PTHR10057:SF0">
    <property type="entry name" value="TRANSLOCATOR PROTEIN"/>
    <property type="match status" value="1"/>
</dbReference>
<name>A0ABQ0TK71_9BACL</name>
<comment type="similarity">
    <text evidence="2">Belongs to the TspO/BZRP family.</text>
</comment>
<dbReference type="Pfam" id="PF03073">
    <property type="entry name" value="TspO_MBR"/>
    <property type="match status" value="1"/>
</dbReference>
<evidence type="ECO:0000256" key="1">
    <source>
        <dbReference type="ARBA" id="ARBA00004141"/>
    </source>
</evidence>
<feature type="transmembrane region" description="Helical" evidence="6">
    <location>
        <begin position="75"/>
        <end position="94"/>
    </location>
</feature>
<keyword evidence="4 6" id="KW-1133">Transmembrane helix</keyword>
<dbReference type="Proteomes" id="UP000319578">
    <property type="component" value="Unassembled WGS sequence"/>
</dbReference>
<evidence type="ECO:0000256" key="5">
    <source>
        <dbReference type="ARBA" id="ARBA00023136"/>
    </source>
</evidence>
<protein>
    <recommendedName>
        <fullName evidence="9">Tryptophan-rich sensory protein</fullName>
    </recommendedName>
</protein>
<proteinExistence type="inferred from homology"/>
<comment type="subcellular location">
    <subcellularLocation>
        <location evidence="1">Membrane</location>
        <topology evidence="1">Multi-pass membrane protein</topology>
    </subcellularLocation>
</comment>
<dbReference type="InterPro" id="IPR004307">
    <property type="entry name" value="TspO_MBR"/>
</dbReference>
<keyword evidence="3 6" id="KW-0812">Transmembrane</keyword>
<evidence type="ECO:0000256" key="6">
    <source>
        <dbReference type="SAM" id="Phobius"/>
    </source>
</evidence>
<evidence type="ECO:0000256" key="4">
    <source>
        <dbReference type="ARBA" id="ARBA00022989"/>
    </source>
</evidence>
<comment type="caution">
    <text evidence="7">The sequence shown here is derived from an EMBL/GenBank/DDBJ whole genome shotgun (WGS) entry which is preliminary data.</text>
</comment>
<accession>A0ABQ0TK71</accession>
<gene>
    <name evidence="7" type="ORF">BRE01_20270</name>
</gene>
<evidence type="ECO:0000313" key="8">
    <source>
        <dbReference type="Proteomes" id="UP000319578"/>
    </source>
</evidence>
<keyword evidence="5 6" id="KW-0472">Membrane</keyword>
<dbReference type="PANTHER" id="PTHR10057">
    <property type="entry name" value="PERIPHERAL-TYPE BENZODIAZEPINE RECEPTOR"/>
    <property type="match status" value="1"/>
</dbReference>
<feature type="transmembrane region" description="Helical" evidence="6">
    <location>
        <begin position="131"/>
        <end position="151"/>
    </location>
</feature>
<dbReference type="CDD" id="cd15904">
    <property type="entry name" value="TSPO_MBR"/>
    <property type="match status" value="1"/>
</dbReference>
<dbReference type="InterPro" id="IPR038330">
    <property type="entry name" value="TspO/MBR-related_sf"/>
</dbReference>
<organism evidence="7 8">
    <name type="scientific">Brevibacillus reuszeri</name>
    <dbReference type="NCBI Taxonomy" id="54915"/>
    <lineage>
        <taxon>Bacteria</taxon>
        <taxon>Bacillati</taxon>
        <taxon>Bacillota</taxon>
        <taxon>Bacilli</taxon>
        <taxon>Bacillales</taxon>
        <taxon>Paenibacillaceae</taxon>
        <taxon>Brevibacillus</taxon>
    </lineage>
</organism>
<evidence type="ECO:0008006" key="9">
    <source>
        <dbReference type="Google" id="ProtNLM"/>
    </source>
</evidence>
<dbReference type="Gene3D" id="1.20.1260.100">
    <property type="entry name" value="TspO/MBR protein"/>
    <property type="match status" value="1"/>
</dbReference>
<evidence type="ECO:0000256" key="2">
    <source>
        <dbReference type="ARBA" id="ARBA00007524"/>
    </source>
</evidence>